<evidence type="ECO:0000313" key="4">
    <source>
        <dbReference type="Proteomes" id="UP000298127"/>
    </source>
</evidence>
<feature type="compositionally biased region" description="Low complexity" evidence="1">
    <location>
        <begin position="45"/>
        <end position="83"/>
    </location>
</feature>
<dbReference type="AlphaFoldDB" id="A0A4Y9R452"/>
<evidence type="ECO:0000259" key="2">
    <source>
        <dbReference type="Pfam" id="PF07510"/>
    </source>
</evidence>
<dbReference type="Proteomes" id="UP000298127">
    <property type="component" value="Unassembled WGS sequence"/>
</dbReference>
<proteinExistence type="predicted"/>
<dbReference type="GO" id="GO:0004519">
    <property type="term" value="F:endonuclease activity"/>
    <property type="evidence" value="ECO:0007669"/>
    <property type="project" value="UniProtKB-KW"/>
</dbReference>
<dbReference type="InterPro" id="IPR011089">
    <property type="entry name" value="GmrSD_C"/>
</dbReference>
<dbReference type="PROSITE" id="PS51257">
    <property type="entry name" value="PROKAR_LIPOPROTEIN"/>
    <property type="match status" value="1"/>
</dbReference>
<dbReference type="Pfam" id="PF07510">
    <property type="entry name" value="GmrSD_C"/>
    <property type="match status" value="1"/>
</dbReference>
<dbReference type="PANTHER" id="PTHR24094:SF15">
    <property type="entry name" value="AMP-DEPENDENT SYNTHETASE_LIGASE DOMAIN-CONTAINING PROTEIN-RELATED"/>
    <property type="match status" value="1"/>
</dbReference>
<keyword evidence="3" id="KW-0540">Nuclease</keyword>
<reference evidence="3 4" key="1">
    <citation type="journal article" date="2018" name="J. Microbiol.">
        <title>Leifsonia flava sp. nov., a novel actinobacterium isolated from the rhizosphere of Aquilegia viridiflora.</title>
        <authorList>
            <person name="Cai Y."/>
            <person name="Tao W.Z."/>
            <person name="Ma Y.J."/>
            <person name="Cheng J."/>
            <person name="Zhang M.Y."/>
            <person name="Zhang Y.X."/>
        </authorList>
    </citation>
    <scope>NUCLEOTIDE SEQUENCE [LARGE SCALE GENOMIC DNA]</scope>
    <source>
        <strain evidence="3 4">SYP-B2174</strain>
    </source>
</reference>
<evidence type="ECO:0000313" key="3">
    <source>
        <dbReference type="EMBL" id="TFV98326.1"/>
    </source>
</evidence>
<dbReference type="RefSeq" id="WP_135120308.1">
    <property type="nucleotide sequence ID" value="NZ_SPQZ01000003.1"/>
</dbReference>
<dbReference type="PANTHER" id="PTHR24094">
    <property type="entry name" value="SECRETED PROTEIN"/>
    <property type="match status" value="1"/>
</dbReference>
<protein>
    <submittedName>
        <fullName evidence="3">HNH endonuclease</fullName>
    </submittedName>
</protein>
<feature type="region of interest" description="Disordered" evidence="1">
    <location>
        <begin position="43"/>
        <end position="101"/>
    </location>
</feature>
<keyword evidence="4" id="KW-1185">Reference proteome</keyword>
<keyword evidence="3" id="KW-0255">Endonuclease</keyword>
<organism evidence="3 4">
    <name type="scientific">Orlajensenia leifsoniae</name>
    <dbReference type="NCBI Taxonomy" id="2561933"/>
    <lineage>
        <taxon>Bacteria</taxon>
        <taxon>Bacillati</taxon>
        <taxon>Actinomycetota</taxon>
        <taxon>Actinomycetes</taxon>
        <taxon>Micrococcales</taxon>
        <taxon>Microbacteriaceae</taxon>
        <taxon>Orlajensenia</taxon>
    </lineage>
</organism>
<keyword evidence="3" id="KW-0378">Hydrolase</keyword>
<accession>A0A4Y9R452</accession>
<evidence type="ECO:0000256" key="1">
    <source>
        <dbReference type="SAM" id="MobiDB-lite"/>
    </source>
</evidence>
<gene>
    <name evidence="3" type="ORF">E4M00_09985</name>
</gene>
<name>A0A4Y9R452_9MICO</name>
<feature type="domain" description="GmrSD restriction endonucleases C-terminal" evidence="2">
    <location>
        <begin position="161"/>
        <end position="274"/>
    </location>
</feature>
<sequence length="294" mass="30014">MTPPLARPRATRARFAAIASVIAACVIALVSVGLGGGPGVGPSAGAGASTTDAAQSATASPSAPATATPAPSATLTPTATPAPAATPTPTVTPTPAPAPSGTALAALETLPIKGRAPKTGYDRDGGFGSAWKDADHNGCDTRNDVLARDLTEIAKSGPCRVMTGRLVSPYTGATIDFVRGQDTSALVQIDHLVALSNAWQTGAQQLTQAQREALANDPLNLMAVDGRSNMQKGDGDAATWLPAQKSIRCSYVARQVSVKSIYGLWVTQAEHDAIERILDTCPGQQAYPAILPGR</sequence>
<dbReference type="EMBL" id="SPQZ01000003">
    <property type="protein sequence ID" value="TFV98326.1"/>
    <property type="molecule type" value="Genomic_DNA"/>
</dbReference>
<comment type="caution">
    <text evidence="3">The sequence shown here is derived from an EMBL/GenBank/DDBJ whole genome shotgun (WGS) entry which is preliminary data.</text>
</comment>
<feature type="compositionally biased region" description="Pro residues" evidence="1">
    <location>
        <begin position="84"/>
        <end position="98"/>
    </location>
</feature>